<evidence type="ECO:0000313" key="2">
    <source>
        <dbReference type="EMBL" id="GFR18027.1"/>
    </source>
</evidence>
<evidence type="ECO:0000256" key="1">
    <source>
        <dbReference type="SAM" id="MobiDB-lite"/>
    </source>
</evidence>
<sequence length="101" mass="11249">MNGWSLWVPSLNHCRADKVWTKIIYETAVSSETRGSESTSVEVFLKVDESISTPDDPLKETLPYTLEQEQKNPSAKQGNVLPACNSNYNTSNPEMGNEDQA</sequence>
<evidence type="ECO:0000313" key="3">
    <source>
        <dbReference type="Proteomes" id="UP000887116"/>
    </source>
</evidence>
<organism evidence="2 3">
    <name type="scientific">Trichonephila clavata</name>
    <name type="common">Joro spider</name>
    <name type="synonym">Nephila clavata</name>
    <dbReference type="NCBI Taxonomy" id="2740835"/>
    <lineage>
        <taxon>Eukaryota</taxon>
        <taxon>Metazoa</taxon>
        <taxon>Ecdysozoa</taxon>
        <taxon>Arthropoda</taxon>
        <taxon>Chelicerata</taxon>
        <taxon>Arachnida</taxon>
        <taxon>Araneae</taxon>
        <taxon>Araneomorphae</taxon>
        <taxon>Entelegynae</taxon>
        <taxon>Araneoidea</taxon>
        <taxon>Nephilidae</taxon>
        <taxon>Trichonephila</taxon>
    </lineage>
</organism>
<comment type="caution">
    <text evidence="2">The sequence shown here is derived from an EMBL/GenBank/DDBJ whole genome shotgun (WGS) entry which is preliminary data.</text>
</comment>
<protein>
    <submittedName>
        <fullName evidence="2">Uncharacterized protein</fullName>
    </submittedName>
</protein>
<reference evidence="2" key="1">
    <citation type="submission" date="2020-07" db="EMBL/GenBank/DDBJ databases">
        <title>Multicomponent nature underlies the extraordinary mechanical properties of spider dragline silk.</title>
        <authorList>
            <person name="Kono N."/>
            <person name="Nakamura H."/>
            <person name="Mori M."/>
            <person name="Yoshida Y."/>
            <person name="Ohtoshi R."/>
            <person name="Malay A.D."/>
            <person name="Moran D.A.P."/>
            <person name="Tomita M."/>
            <person name="Numata K."/>
            <person name="Arakawa K."/>
        </authorList>
    </citation>
    <scope>NUCLEOTIDE SEQUENCE</scope>
</reference>
<dbReference type="AlphaFoldDB" id="A0A8X6LRJ5"/>
<proteinExistence type="predicted"/>
<gene>
    <name evidence="2" type="ORF">TNCT_641361</name>
</gene>
<feature type="region of interest" description="Disordered" evidence="1">
    <location>
        <begin position="67"/>
        <end position="101"/>
    </location>
</feature>
<keyword evidence="3" id="KW-1185">Reference proteome</keyword>
<dbReference type="Proteomes" id="UP000887116">
    <property type="component" value="Unassembled WGS sequence"/>
</dbReference>
<accession>A0A8X6LRJ5</accession>
<name>A0A8X6LRJ5_TRICU</name>
<feature type="compositionally biased region" description="Polar residues" evidence="1">
    <location>
        <begin position="84"/>
        <end position="94"/>
    </location>
</feature>
<dbReference type="EMBL" id="BMAO01027552">
    <property type="protein sequence ID" value="GFR18027.1"/>
    <property type="molecule type" value="Genomic_DNA"/>
</dbReference>